<feature type="modified residue" description="N6-(pyridoxal phosphate)lysine" evidence="12">
    <location>
        <position position="329"/>
    </location>
</feature>
<dbReference type="InterPro" id="IPR013785">
    <property type="entry name" value="Aldolase_TIM"/>
</dbReference>
<dbReference type="SFLD" id="SFLDS00029">
    <property type="entry name" value="Radical_SAM"/>
    <property type="match status" value="1"/>
</dbReference>
<evidence type="ECO:0000256" key="6">
    <source>
        <dbReference type="ARBA" id="ARBA00022723"/>
    </source>
</evidence>
<dbReference type="AlphaFoldDB" id="E1YIJ9"/>
<dbReference type="InterPro" id="IPR003739">
    <property type="entry name" value="Lys_aminomutase/Glu_NH3_mut"/>
</dbReference>
<keyword evidence="6 11" id="KW-0479">Metal-binding</keyword>
<dbReference type="InterPro" id="IPR058240">
    <property type="entry name" value="rSAM_sf"/>
</dbReference>
<accession>E1YIJ9</accession>
<evidence type="ECO:0000256" key="4">
    <source>
        <dbReference type="ARBA" id="ARBA00022485"/>
    </source>
</evidence>
<evidence type="ECO:0000256" key="3">
    <source>
        <dbReference type="ARBA" id="ARBA00008703"/>
    </source>
</evidence>
<dbReference type="InterPro" id="IPR025895">
    <property type="entry name" value="LAM_C_dom"/>
</dbReference>
<keyword evidence="10" id="KW-0413">Isomerase</keyword>
<keyword evidence="9 11" id="KW-0411">Iron-sulfur</keyword>
<evidence type="ECO:0000313" key="14">
    <source>
        <dbReference type="EMBL" id="CBX30046.1"/>
    </source>
</evidence>
<keyword evidence="8" id="KW-0408">Iron</keyword>
<dbReference type="EMBL" id="FR695874">
    <property type="protein sequence ID" value="CBX30046.1"/>
    <property type="molecule type" value="Genomic_DNA"/>
</dbReference>
<keyword evidence="5" id="KW-0949">S-adenosyl-L-methionine</keyword>
<evidence type="ECO:0000256" key="1">
    <source>
        <dbReference type="ARBA" id="ARBA00001933"/>
    </source>
</evidence>
<evidence type="ECO:0000259" key="13">
    <source>
        <dbReference type="PROSITE" id="PS51918"/>
    </source>
</evidence>
<evidence type="ECO:0000256" key="12">
    <source>
        <dbReference type="PIRSR" id="PIRSR603739-50"/>
    </source>
</evidence>
<feature type="binding site" evidence="11">
    <location>
        <position position="127"/>
    </location>
    <ligand>
        <name>[4Fe-4S] cluster</name>
        <dbReference type="ChEBI" id="CHEBI:49883"/>
        <note>4Fe-4S-S-AdoMet</note>
    </ligand>
</feature>
<dbReference type="Pfam" id="PF12544">
    <property type="entry name" value="LAM_C"/>
    <property type="match status" value="1"/>
</dbReference>
<gene>
    <name evidence="14" type="ORF">N47_D28550</name>
</gene>
<organism evidence="14">
    <name type="scientific">uncultured Desulfobacterium sp</name>
    <dbReference type="NCBI Taxonomy" id="201089"/>
    <lineage>
        <taxon>Bacteria</taxon>
        <taxon>Pseudomonadati</taxon>
        <taxon>Thermodesulfobacteriota</taxon>
        <taxon>Desulfobacteria</taxon>
        <taxon>Desulfobacterales</taxon>
        <taxon>Desulfobacteriaceae</taxon>
        <taxon>Desulfobacterium</taxon>
        <taxon>environmental samples</taxon>
    </lineage>
</organism>
<comment type="cofactor">
    <cofactor evidence="2">
        <name>[4Fe-4S] cluster</name>
        <dbReference type="ChEBI" id="CHEBI:49883"/>
    </cofactor>
</comment>
<dbReference type="SUPFAM" id="SSF102114">
    <property type="entry name" value="Radical SAM enzymes"/>
    <property type="match status" value="1"/>
</dbReference>
<dbReference type="PANTHER" id="PTHR30538">
    <property type="entry name" value="LYSINE 2,3-AMINOMUTASE-RELATED"/>
    <property type="match status" value="1"/>
</dbReference>
<dbReference type="CDD" id="cd01335">
    <property type="entry name" value="Radical_SAM"/>
    <property type="match status" value="1"/>
</dbReference>
<dbReference type="PROSITE" id="PS51918">
    <property type="entry name" value="RADICAL_SAM"/>
    <property type="match status" value="1"/>
</dbReference>
<feature type="binding site" evidence="11">
    <location>
        <position position="124"/>
    </location>
    <ligand>
        <name>[4Fe-4S] cluster</name>
        <dbReference type="ChEBI" id="CHEBI:49883"/>
        <note>4Fe-4S-S-AdoMet</note>
    </ligand>
</feature>
<keyword evidence="7 12" id="KW-0663">Pyridoxal phosphate</keyword>
<name>E1YIJ9_9BACT</name>
<evidence type="ECO:0000256" key="8">
    <source>
        <dbReference type="ARBA" id="ARBA00023004"/>
    </source>
</evidence>
<comment type="cofactor">
    <cofactor evidence="1 12">
        <name>pyridoxal 5'-phosphate</name>
        <dbReference type="ChEBI" id="CHEBI:597326"/>
    </cofactor>
</comment>
<dbReference type="Pfam" id="PF04055">
    <property type="entry name" value="Radical_SAM"/>
    <property type="match status" value="1"/>
</dbReference>
<evidence type="ECO:0000256" key="11">
    <source>
        <dbReference type="PIRSR" id="PIRSR004911-1"/>
    </source>
</evidence>
<dbReference type="GO" id="GO:0016853">
    <property type="term" value="F:isomerase activity"/>
    <property type="evidence" value="ECO:0007669"/>
    <property type="project" value="UniProtKB-KW"/>
</dbReference>
<keyword evidence="4 11" id="KW-0004">4Fe-4S</keyword>
<feature type="binding site" evidence="11">
    <location>
        <position position="120"/>
    </location>
    <ligand>
        <name>[4Fe-4S] cluster</name>
        <dbReference type="ChEBI" id="CHEBI:49883"/>
        <note>4Fe-4S-S-AdoMet</note>
    </ligand>
</feature>
<feature type="domain" description="Radical SAM core" evidence="13">
    <location>
        <begin position="106"/>
        <end position="324"/>
    </location>
</feature>
<evidence type="ECO:0000256" key="10">
    <source>
        <dbReference type="ARBA" id="ARBA00023235"/>
    </source>
</evidence>
<evidence type="ECO:0000256" key="9">
    <source>
        <dbReference type="ARBA" id="ARBA00023014"/>
    </source>
</evidence>
<dbReference type="PANTHER" id="PTHR30538:SF1">
    <property type="entry name" value="L-LYSINE 2,3-AMINOMUTASE"/>
    <property type="match status" value="1"/>
</dbReference>
<proteinExistence type="inferred from homology"/>
<evidence type="ECO:0000256" key="2">
    <source>
        <dbReference type="ARBA" id="ARBA00001966"/>
    </source>
</evidence>
<dbReference type="NCBIfam" id="TIGR00238">
    <property type="entry name" value="KamA family radical SAM protein"/>
    <property type="match status" value="1"/>
</dbReference>
<evidence type="ECO:0000256" key="7">
    <source>
        <dbReference type="ARBA" id="ARBA00022898"/>
    </source>
</evidence>
<dbReference type="Gene3D" id="3.20.20.70">
    <property type="entry name" value="Aldolase class I"/>
    <property type="match status" value="1"/>
</dbReference>
<dbReference type="PIRSF" id="PIRSF004911">
    <property type="entry name" value="DUF160"/>
    <property type="match status" value="1"/>
</dbReference>
<comment type="similarity">
    <text evidence="3">Belongs to the radical SAM superfamily. KamA family.</text>
</comment>
<dbReference type="GO" id="GO:0046872">
    <property type="term" value="F:metal ion binding"/>
    <property type="evidence" value="ECO:0007669"/>
    <property type="project" value="UniProtKB-KW"/>
</dbReference>
<reference evidence="14" key="1">
    <citation type="journal article" date="2011" name="Environ. Microbiol.">
        <title>Genomic insights into the metabolic potential of the polycyclic aromatic hydrocarbon degrading sulfate-reducing Deltaproteobacterium N47.</title>
        <authorList>
            <person name="Bergmann F."/>
            <person name="Selesi D."/>
            <person name="Weinmaier T."/>
            <person name="Tischler P."/>
            <person name="Rattei T."/>
            <person name="Meckenstock R.U."/>
        </authorList>
    </citation>
    <scope>NUCLEOTIDE SEQUENCE</scope>
</reference>
<evidence type="ECO:0000256" key="5">
    <source>
        <dbReference type="ARBA" id="ARBA00022691"/>
    </source>
</evidence>
<sequence length="359" mass="41445">MIKGKFNLKQHDYKKFSDWHDLLQNSITKPEELIRILPVDKSKIDRIIEYYPMRINPYYFSLIKHKNCPIGKQAVPDMQEIEDINILSDPDPLCEEIQSPVPNLIHRYPGRVLFMVSAECAMYCRFCMRKRKVGYNSITDKTITMGLEYIKNNKSICEVVISGGDPLLLEDEKIDRILKDLRAIDHIEILRIHSRIPCTLPQRITKDLVDILRQYHPLFINIHFNHPDEITEEAALACSALADAGIPLGCQTVLLNGINNNAEIMKTLMKKLLMIRVKPYYIHQLDVVRGNHHFKATVKEGLNIMQSLYGYSGLCVPQYMIDLPGGGGKVPLLPQYFKTFSDDSISFINYEDKLFEYKI</sequence>
<dbReference type="GO" id="GO:0051539">
    <property type="term" value="F:4 iron, 4 sulfur cluster binding"/>
    <property type="evidence" value="ECO:0007669"/>
    <property type="project" value="UniProtKB-KW"/>
</dbReference>
<protein>
    <submittedName>
        <fullName evidence="14">L-lysine 2,3-aminomutase</fullName>
    </submittedName>
</protein>
<dbReference type="InterPro" id="IPR007197">
    <property type="entry name" value="rSAM"/>
</dbReference>
<dbReference type="SFLD" id="SFLDG01070">
    <property type="entry name" value="PLP-dependent"/>
    <property type="match status" value="1"/>
</dbReference>